<evidence type="ECO:0000313" key="1">
    <source>
        <dbReference type="EMBL" id="QMS87125.1"/>
    </source>
</evidence>
<protein>
    <submittedName>
        <fullName evidence="1">Uncharacterized protein</fullName>
    </submittedName>
</protein>
<name>A0A7D7QKI3_9NOSO</name>
<dbReference type="KEGG" id="ned:HUN01_05860"/>
<dbReference type="AlphaFoldDB" id="A0A7D7QKI3"/>
<keyword evidence="2" id="KW-1185">Reference proteome</keyword>
<gene>
    <name evidence="1" type="ORF">HUN01_05860</name>
</gene>
<proteinExistence type="predicted"/>
<reference evidence="2" key="1">
    <citation type="submission" date="2020-06" db="EMBL/GenBank/DDBJ databases">
        <title>Nostoc edaphicum CCNP1411 genome.</title>
        <authorList>
            <person name="Fidor A."/>
            <person name="Grabski M."/>
            <person name="Gawor J."/>
            <person name="Gromadka R."/>
            <person name="Wegrzyn G."/>
            <person name="Mazur-Marzec H."/>
        </authorList>
    </citation>
    <scope>NUCLEOTIDE SEQUENCE [LARGE SCALE GENOMIC DNA]</scope>
    <source>
        <strain evidence="2">CCNP1411</strain>
    </source>
</reference>
<accession>A0A7D7QKI3</accession>
<sequence length="72" mass="7843">MNLSLPASLSETEREEQGKIQLFAPLSVSERGWGRGQIRLVELTLSLEAKDKLHEKMDLADAVGTDGRCCGG</sequence>
<organism evidence="1 2">
    <name type="scientific">Nostoc edaphicum CCNP1411</name>
    <dbReference type="NCBI Taxonomy" id="1472755"/>
    <lineage>
        <taxon>Bacteria</taxon>
        <taxon>Bacillati</taxon>
        <taxon>Cyanobacteriota</taxon>
        <taxon>Cyanophyceae</taxon>
        <taxon>Nostocales</taxon>
        <taxon>Nostocaceae</taxon>
        <taxon>Nostoc</taxon>
    </lineage>
</organism>
<dbReference type="EMBL" id="CP054698">
    <property type="protein sequence ID" value="QMS87125.1"/>
    <property type="molecule type" value="Genomic_DNA"/>
</dbReference>
<dbReference type="RefSeq" id="WP_181930481.1">
    <property type="nucleotide sequence ID" value="NZ_CP054698.1"/>
</dbReference>
<evidence type="ECO:0000313" key="2">
    <source>
        <dbReference type="Proteomes" id="UP000514713"/>
    </source>
</evidence>
<dbReference type="Proteomes" id="UP000514713">
    <property type="component" value="Chromosome"/>
</dbReference>